<name>A0A1G7UXN4_9ACTN</name>
<dbReference type="InterPro" id="IPR036388">
    <property type="entry name" value="WH-like_DNA-bd_sf"/>
</dbReference>
<sequence>MKWPTLFGWTFGWTFDWTLDPTPADLSSSHSQAPEHPVRHTPDKPAPRADRPTPGAEPHDVTAECRYRLIAALLQEEIALNGDASDTTSASEGFPSEEEVMTTYRCTRGTARQALRTLRIALSNAGWRRGEAGAVRPPPGRPPDRGPHPAK</sequence>
<dbReference type="Proteomes" id="UP000198923">
    <property type="component" value="Unassembled WGS sequence"/>
</dbReference>
<feature type="compositionally biased region" description="Basic and acidic residues" evidence="1">
    <location>
        <begin position="36"/>
        <end position="62"/>
    </location>
</feature>
<feature type="region of interest" description="Disordered" evidence="1">
    <location>
        <begin position="82"/>
        <end position="101"/>
    </location>
</feature>
<keyword evidence="3" id="KW-1185">Reference proteome</keyword>
<evidence type="ECO:0000313" key="3">
    <source>
        <dbReference type="Proteomes" id="UP000198923"/>
    </source>
</evidence>
<protein>
    <submittedName>
        <fullName evidence="2">Uncharacterized protein</fullName>
    </submittedName>
</protein>
<gene>
    <name evidence="2" type="ORF">SAMN05421505_10510</name>
</gene>
<accession>A0A1G7UXN4</accession>
<dbReference type="RefSeq" id="WP_093169316.1">
    <property type="nucleotide sequence ID" value="NZ_FNCN01000005.1"/>
</dbReference>
<proteinExistence type="predicted"/>
<dbReference type="STRING" id="504805.SAMN05421505_10510"/>
<feature type="region of interest" description="Disordered" evidence="1">
    <location>
        <begin position="123"/>
        <end position="151"/>
    </location>
</feature>
<reference evidence="2 3" key="1">
    <citation type="submission" date="2016-10" db="EMBL/GenBank/DDBJ databases">
        <authorList>
            <person name="de Groot N.N."/>
        </authorList>
    </citation>
    <scope>NUCLEOTIDE SEQUENCE [LARGE SCALE GENOMIC DNA]</scope>
    <source>
        <strain evidence="2 3">CPCC 201354</strain>
    </source>
</reference>
<evidence type="ECO:0000313" key="2">
    <source>
        <dbReference type="EMBL" id="SDG52031.1"/>
    </source>
</evidence>
<dbReference type="AlphaFoldDB" id="A0A1G7UXN4"/>
<evidence type="ECO:0000256" key="1">
    <source>
        <dbReference type="SAM" id="MobiDB-lite"/>
    </source>
</evidence>
<dbReference type="Gene3D" id="1.10.10.10">
    <property type="entry name" value="Winged helix-like DNA-binding domain superfamily/Winged helix DNA-binding domain"/>
    <property type="match status" value="1"/>
</dbReference>
<dbReference type="EMBL" id="FNCN01000005">
    <property type="protein sequence ID" value="SDG52031.1"/>
    <property type="molecule type" value="Genomic_DNA"/>
</dbReference>
<feature type="region of interest" description="Disordered" evidence="1">
    <location>
        <begin position="23"/>
        <end position="62"/>
    </location>
</feature>
<organism evidence="2 3">
    <name type="scientific">Sinosporangium album</name>
    <dbReference type="NCBI Taxonomy" id="504805"/>
    <lineage>
        <taxon>Bacteria</taxon>
        <taxon>Bacillati</taxon>
        <taxon>Actinomycetota</taxon>
        <taxon>Actinomycetes</taxon>
        <taxon>Streptosporangiales</taxon>
        <taxon>Streptosporangiaceae</taxon>
        <taxon>Sinosporangium</taxon>
    </lineage>
</organism>
<feature type="compositionally biased region" description="Basic and acidic residues" evidence="1">
    <location>
        <begin position="142"/>
        <end position="151"/>
    </location>
</feature>